<keyword evidence="1" id="KW-0812">Transmembrane</keyword>
<protein>
    <submittedName>
        <fullName evidence="2">Uncharacterized protein</fullName>
    </submittedName>
</protein>
<accession>A0A506U226</accession>
<evidence type="ECO:0000256" key="1">
    <source>
        <dbReference type="SAM" id="Phobius"/>
    </source>
</evidence>
<keyword evidence="3" id="KW-1185">Reference proteome</keyword>
<dbReference type="RefSeq" id="WP_141167468.1">
    <property type="nucleotide sequence ID" value="NZ_VHLH01000024.1"/>
</dbReference>
<reference evidence="2 3" key="1">
    <citation type="submission" date="2019-06" db="EMBL/GenBank/DDBJ databases">
        <authorList>
            <person name="Li M."/>
        </authorList>
    </citation>
    <scope>NUCLEOTIDE SEQUENCE [LARGE SCALE GENOMIC DNA]</scope>
    <source>
        <strain evidence="2 3">BGMRC6574</strain>
    </source>
</reference>
<sequence>MIREKVRRRRREARNAERIKLDASALSIAGTTIAAAGVISPTASLVAVYLTRSPSVSLTATQRASQIPVDPVWAISIGWGVFCAFTFIGVCLHLGARKVLERL</sequence>
<comment type="caution">
    <text evidence="2">The sequence shown here is derived from an EMBL/GenBank/DDBJ whole genome shotgun (WGS) entry which is preliminary data.</text>
</comment>
<feature type="transmembrane region" description="Helical" evidence="1">
    <location>
        <begin position="21"/>
        <end position="51"/>
    </location>
</feature>
<name>A0A506U226_9HYPH</name>
<keyword evidence="1" id="KW-0472">Membrane</keyword>
<organism evidence="2 3">
    <name type="scientific">Pararhizobium mangrovi</name>
    <dbReference type="NCBI Taxonomy" id="2590452"/>
    <lineage>
        <taxon>Bacteria</taxon>
        <taxon>Pseudomonadati</taxon>
        <taxon>Pseudomonadota</taxon>
        <taxon>Alphaproteobacteria</taxon>
        <taxon>Hyphomicrobiales</taxon>
        <taxon>Rhizobiaceae</taxon>
        <taxon>Rhizobium/Agrobacterium group</taxon>
        <taxon>Pararhizobium</taxon>
    </lineage>
</organism>
<evidence type="ECO:0000313" key="3">
    <source>
        <dbReference type="Proteomes" id="UP000320314"/>
    </source>
</evidence>
<proteinExistence type="predicted"/>
<dbReference type="AlphaFoldDB" id="A0A506U226"/>
<dbReference type="EMBL" id="VHLH01000024">
    <property type="protein sequence ID" value="TPW27025.1"/>
    <property type="molecule type" value="Genomic_DNA"/>
</dbReference>
<gene>
    <name evidence="2" type="ORF">FJU11_12845</name>
</gene>
<evidence type="ECO:0000313" key="2">
    <source>
        <dbReference type="EMBL" id="TPW27025.1"/>
    </source>
</evidence>
<feature type="transmembrane region" description="Helical" evidence="1">
    <location>
        <begin position="71"/>
        <end position="96"/>
    </location>
</feature>
<dbReference type="Proteomes" id="UP000320314">
    <property type="component" value="Unassembled WGS sequence"/>
</dbReference>
<keyword evidence="1" id="KW-1133">Transmembrane helix</keyword>